<sequence length="152" mass="17741">MKNKSKYTEKLVRYLENENKLGGLMDWIETQPALDQPEILRELKNLFIENHEKTGEQDWLEKANIVEASIEQFEDSILDDKLAENLFITEIQGVLNDTEKIKEFLALTRTTLINCILKSSDDKKEIWALVHKAIKAEEESNLYDPDNWSVIM</sequence>
<organism evidence="1 2">
    <name type="scientific">Flavobacterium gillisiae</name>
    <dbReference type="NCBI Taxonomy" id="150146"/>
    <lineage>
        <taxon>Bacteria</taxon>
        <taxon>Pseudomonadati</taxon>
        <taxon>Bacteroidota</taxon>
        <taxon>Flavobacteriia</taxon>
        <taxon>Flavobacteriales</taxon>
        <taxon>Flavobacteriaceae</taxon>
        <taxon>Flavobacterium</taxon>
    </lineage>
</organism>
<gene>
    <name evidence="1" type="ORF">SAMN05443667_11557</name>
</gene>
<dbReference type="EMBL" id="FNRD01000015">
    <property type="protein sequence ID" value="SEB01477.1"/>
    <property type="molecule type" value="Genomic_DNA"/>
</dbReference>
<keyword evidence="2" id="KW-1185">Reference proteome</keyword>
<protein>
    <submittedName>
        <fullName evidence="1">Uncharacterized protein</fullName>
    </submittedName>
</protein>
<evidence type="ECO:0000313" key="1">
    <source>
        <dbReference type="EMBL" id="SEB01477.1"/>
    </source>
</evidence>
<accession>A0A1H4FWJ8</accession>
<dbReference type="AlphaFoldDB" id="A0A1H4FWJ8"/>
<proteinExistence type="predicted"/>
<reference evidence="2" key="1">
    <citation type="submission" date="2016-10" db="EMBL/GenBank/DDBJ databases">
        <authorList>
            <person name="Varghese N."/>
            <person name="Submissions S."/>
        </authorList>
    </citation>
    <scope>NUCLEOTIDE SEQUENCE [LARGE SCALE GENOMIC DNA]</scope>
    <source>
        <strain evidence="2">DSM 22376</strain>
    </source>
</reference>
<dbReference type="RefSeq" id="WP_091093200.1">
    <property type="nucleotide sequence ID" value="NZ_FNRD01000015.1"/>
</dbReference>
<name>A0A1H4FWJ8_9FLAO</name>
<dbReference type="OrthoDB" id="1348656at2"/>
<dbReference type="Proteomes" id="UP000198951">
    <property type="component" value="Unassembled WGS sequence"/>
</dbReference>
<evidence type="ECO:0000313" key="2">
    <source>
        <dbReference type="Proteomes" id="UP000198951"/>
    </source>
</evidence>